<evidence type="ECO:0000313" key="2">
    <source>
        <dbReference type="EMBL" id="ELT95636.1"/>
    </source>
</evidence>
<dbReference type="HOGENOM" id="CLU_906881_0_0_1"/>
<dbReference type="Proteomes" id="UP000014760">
    <property type="component" value="Unassembled WGS sequence"/>
</dbReference>
<protein>
    <submittedName>
        <fullName evidence="2 3">Uncharacterized protein</fullName>
    </submittedName>
</protein>
<accession>R7TVZ8</accession>
<evidence type="ECO:0000313" key="4">
    <source>
        <dbReference type="Proteomes" id="UP000014760"/>
    </source>
</evidence>
<evidence type="ECO:0000256" key="1">
    <source>
        <dbReference type="SAM" id="MobiDB-lite"/>
    </source>
</evidence>
<name>R7TVZ8_CAPTE</name>
<dbReference type="OrthoDB" id="5963255at2759"/>
<dbReference type="AlphaFoldDB" id="R7TVZ8"/>
<dbReference type="EMBL" id="AMQN01011729">
    <property type="status" value="NOT_ANNOTATED_CDS"/>
    <property type="molecule type" value="Genomic_DNA"/>
</dbReference>
<dbReference type="EnsemblMetazoa" id="CapteT213337">
    <property type="protein sequence ID" value="CapteP213337"/>
    <property type="gene ID" value="CapteG213337"/>
</dbReference>
<keyword evidence="4" id="KW-1185">Reference proteome</keyword>
<reference evidence="2 4" key="2">
    <citation type="journal article" date="2013" name="Nature">
        <title>Insights into bilaterian evolution from three spiralian genomes.</title>
        <authorList>
            <person name="Simakov O."/>
            <person name="Marletaz F."/>
            <person name="Cho S.J."/>
            <person name="Edsinger-Gonzales E."/>
            <person name="Havlak P."/>
            <person name="Hellsten U."/>
            <person name="Kuo D.H."/>
            <person name="Larsson T."/>
            <person name="Lv J."/>
            <person name="Arendt D."/>
            <person name="Savage R."/>
            <person name="Osoegawa K."/>
            <person name="de Jong P."/>
            <person name="Grimwood J."/>
            <person name="Chapman J.A."/>
            <person name="Shapiro H."/>
            <person name="Aerts A."/>
            <person name="Otillar R.P."/>
            <person name="Terry A.Y."/>
            <person name="Boore J.L."/>
            <person name="Grigoriev I.V."/>
            <person name="Lindberg D.R."/>
            <person name="Seaver E.C."/>
            <person name="Weisblat D.A."/>
            <person name="Putnam N.H."/>
            <person name="Rokhsar D.S."/>
        </authorList>
    </citation>
    <scope>NUCLEOTIDE SEQUENCE</scope>
    <source>
        <strain evidence="2 4">I ESC-2004</strain>
    </source>
</reference>
<gene>
    <name evidence="2" type="ORF">CAPTEDRAFT_213337</name>
</gene>
<proteinExistence type="predicted"/>
<sequence>MATSTPVQPRLPARSESPMDMDTTETLFVQSVSTLAQGTTSSNSHGTCGDNTLLFSGNKTQPSPAKVTTAKTARKRLWPAIDEVPEETLSDLSGTLEMSDVAPICDDLNTSWETVSDSEKEALTLGEPSLASISAEPDIPFYSFTWDNVQFREVPRHETAERGPKMHLFGLSFATENRVLFDSAREYHRKAATDIPLSEILPTEETWQAMKRGEIHEVERILQKHLPWLSRCPAPQLALHEHHSQLVKKVVMWVVASLFPLRGKKRRLCVYVGPTSFPPAGKKRRLCVYVGPTSFPPAGKKRRLCVY</sequence>
<evidence type="ECO:0000313" key="3">
    <source>
        <dbReference type="EnsemblMetazoa" id="CapteP213337"/>
    </source>
</evidence>
<feature type="region of interest" description="Disordered" evidence="1">
    <location>
        <begin position="1"/>
        <end position="21"/>
    </location>
</feature>
<reference evidence="4" key="1">
    <citation type="submission" date="2012-12" db="EMBL/GenBank/DDBJ databases">
        <authorList>
            <person name="Hellsten U."/>
            <person name="Grimwood J."/>
            <person name="Chapman J.A."/>
            <person name="Shapiro H."/>
            <person name="Aerts A."/>
            <person name="Otillar R.P."/>
            <person name="Terry A.Y."/>
            <person name="Boore J.L."/>
            <person name="Simakov O."/>
            <person name="Marletaz F."/>
            <person name="Cho S.-J."/>
            <person name="Edsinger-Gonzales E."/>
            <person name="Havlak P."/>
            <person name="Kuo D.-H."/>
            <person name="Larsson T."/>
            <person name="Lv J."/>
            <person name="Arendt D."/>
            <person name="Savage R."/>
            <person name="Osoegawa K."/>
            <person name="de Jong P."/>
            <person name="Lindberg D.R."/>
            <person name="Seaver E.C."/>
            <person name="Weisblat D.A."/>
            <person name="Putnam N.H."/>
            <person name="Grigoriev I.V."/>
            <person name="Rokhsar D.S."/>
        </authorList>
    </citation>
    <scope>NUCLEOTIDE SEQUENCE</scope>
    <source>
        <strain evidence="4">I ESC-2004</strain>
    </source>
</reference>
<dbReference type="EMBL" id="KB309055">
    <property type="protein sequence ID" value="ELT95636.1"/>
    <property type="molecule type" value="Genomic_DNA"/>
</dbReference>
<organism evidence="2">
    <name type="scientific">Capitella teleta</name>
    <name type="common">Polychaete worm</name>
    <dbReference type="NCBI Taxonomy" id="283909"/>
    <lineage>
        <taxon>Eukaryota</taxon>
        <taxon>Metazoa</taxon>
        <taxon>Spiralia</taxon>
        <taxon>Lophotrochozoa</taxon>
        <taxon>Annelida</taxon>
        <taxon>Polychaeta</taxon>
        <taxon>Sedentaria</taxon>
        <taxon>Scolecida</taxon>
        <taxon>Capitellidae</taxon>
        <taxon>Capitella</taxon>
    </lineage>
</organism>
<reference evidence="3" key="3">
    <citation type="submission" date="2015-06" db="UniProtKB">
        <authorList>
            <consortium name="EnsemblMetazoa"/>
        </authorList>
    </citation>
    <scope>IDENTIFICATION</scope>
</reference>